<dbReference type="KEGG" id="thal:A1OE_78"/>
<name>K7YLC4_9PROT</name>
<sequence length="47" mass="5543">MIGHSCIKAIVEARNDFKKNITLLVPNIQVAKIFFVYLNNFYNHKYL</sequence>
<gene>
    <name evidence="1" type="ORF">A1OE_78</name>
</gene>
<evidence type="ECO:0000313" key="1">
    <source>
        <dbReference type="EMBL" id="AFX98292.1"/>
    </source>
</evidence>
<accession>K7YLC4</accession>
<dbReference type="HOGENOM" id="CLU_3165852_0_0_5"/>
<dbReference type="Proteomes" id="UP000010077">
    <property type="component" value="Chromosome"/>
</dbReference>
<reference evidence="1 2" key="1">
    <citation type="journal article" date="2012" name="Proc. Natl. Acad. Sci. U.S.A.">
        <title>Genome streamlining and chemical defense in a coral reef symbiosis.</title>
        <authorList>
            <person name="Kwan J.C."/>
            <person name="Donia M.S."/>
            <person name="Han A.W."/>
            <person name="Hirose E."/>
            <person name="Haygood M.G."/>
            <person name="Schmidt E.W."/>
        </authorList>
    </citation>
    <scope>NUCLEOTIDE SEQUENCE [LARGE SCALE GENOMIC DNA]</scope>
    <source>
        <strain evidence="1 2">L2</strain>
    </source>
</reference>
<proteinExistence type="predicted"/>
<keyword evidence="2" id="KW-1185">Reference proteome</keyword>
<protein>
    <submittedName>
        <fullName evidence="1">Uncharacterized protein</fullName>
    </submittedName>
</protein>
<dbReference type="AlphaFoldDB" id="K7YLC4"/>
<evidence type="ECO:0000313" key="2">
    <source>
        <dbReference type="Proteomes" id="UP000010077"/>
    </source>
</evidence>
<organism evidence="1 2">
    <name type="scientific">Candidatus Endolissoclinum faulkneri L2</name>
    <dbReference type="NCBI Taxonomy" id="1193729"/>
    <lineage>
        <taxon>Bacteria</taxon>
        <taxon>Pseudomonadati</taxon>
        <taxon>Pseudomonadota</taxon>
        <taxon>Alphaproteobacteria</taxon>
        <taxon>Rhodospirillales</taxon>
        <taxon>Rhodospirillaceae</taxon>
        <taxon>Candidatus Endolissoclinum</taxon>
    </lineage>
</organism>
<dbReference type="EMBL" id="CP003539">
    <property type="protein sequence ID" value="AFX98292.1"/>
    <property type="molecule type" value="Genomic_DNA"/>
</dbReference>